<feature type="transmembrane region" description="Helical" evidence="1">
    <location>
        <begin position="425"/>
        <end position="446"/>
    </location>
</feature>
<evidence type="ECO:0000256" key="1">
    <source>
        <dbReference type="SAM" id="Phobius"/>
    </source>
</evidence>
<dbReference type="RefSeq" id="WP_188799777.1">
    <property type="nucleotide sequence ID" value="NZ_BMIZ01000002.1"/>
</dbReference>
<feature type="transmembrane region" description="Helical" evidence="1">
    <location>
        <begin position="226"/>
        <end position="245"/>
    </location>
</feature>
<keyword evidence="3" id="KW-1185">Reference proteome</keyword>
<feature type="transmembrane region" description="Helical" evidence="1">
    <location>
        <begin position="64"/>
        <end position="81"/>
    </location>
</feature>
<reference evidence="2 3" key="1">
    <citation type="submission" date="2020-10" db="EMBL/GenBank/DDBJ databases">
        <title>Phylogeny of dyella-like bacteria.</title>
        <authorList>
            <person name="Fu J."/>
        </authorList>
    </citation>
    <scope>NUCLEOTIDE SEQUENCE [LARGE SCALE GENOMIC DNA]</scope>
    <source>
        <strain evidence="2 3">DHOB09</strain>
    </source>
</reference>
<feature type="transmembrane region" description="Helical" evidence="1">
    <location>
        <begin position="196"/>
        <end position="219"/>
    </location>
</feature>
<feature type="transmembrane region" description="Helical" evidence="1">
    <location>
        <begin position="101"/>
        <end position="119"/>
    </location>
</feature>
<evidence type="ECO:0000313" key="3">
    <source>
        <dbReference type="Proteomes" id="UP000663181"/>
    </source>
</evidence>
<feature type="transmembrane region" description="Helical" evidence="1">
    <location>
        <begin position="6"/>
        <end position="29"/>
    </location>
</feature>
<feature type="transmembrane region" description="Helical" evidence="1">
    <location>
        <begin position="36"/>
        <end position="58"/>
    </location>
</feature>
<feature type="transmembrane region" description="Helical" evidence="1">
    <location>
        <begin position="323"/>
        <end position="344"/>
    </location>
</feature>
<proteinExistence type="predicted"/>
<accession>A0ABX7GQJ1</accession>
<keyword evidence="1" id="KW-0472">Membrane</keyword>
<keyword evidence="1" id="KW-1133">Transmembrane helix</keyword>
<name>A0ABX7GQJ1_9GAMM</name>
<gene>
    <name evidence="2" type="ORF">ISN74_13765</name>
</gene>
<organism evidence="2 3">
    <name type="scientific">Dyella caseinilytica</name>
    <dbReference type="NCBI Taxonomy" id="1849581"/>
    <lineage>
        <taxon>Bacteria</taxon>
        <taxon>Pseudomonadati</taxon>
        <taxon>Pseudomonadota</taxon>
        <taxon>Gammaproteobacteria</taxon>
        <taxon>Lysobacterales</taxon>
        <taxon>Rhodanobacteraceae</taxon>
        <taxon>Dyella</taxon>
    </lineage>
</organism>
<feature type="transmembrane region" description="Helical" evidence="1">
    <location>
        <begin position="276"/>
        <end position="303"/>
    </location>
</feature>
<protein>
    <recommendedName>
        <fullName evidence="4">4-amino-4-deoxy-L-arabinose transferase-like glycosyltransferase</fullName>
    </recommendedName>
</protein>
<sequence>MVGEFLYAWLAGLLLPLSIGWPIAVWLGYREGLRAFGMAAAIGLSVLLIVCRAVQVWFPIGQATFYMGAGYAVLLVACWLIRDVRHKAKSLIQKHGSDLALLGLVMAVLAVALNAPLLFKGVIQFEGSRNADSFTFVNNARYMLGHAFYGAPDFSPDHPIFTIARSYFGDGAIQPRPGGEGFLAWLSGLWGADPMYFYNGLQTAGILLGGLSVLVFVPMSPGKSSSLAFAPLAALALGCPTLLFVAINSNFANGMTLAAGTAYVGLGLVERTRASFIAALVFLGCLMSGYSELMVFVGLIRFLSVVGEGFSGSGIRSFLRETGMLLLEVLVACLLLPWAAKATFVDYVTTLGISHANASDQVGNMYAGVPLAVAALAFLWIVWRDLGPRPDGSRTRALLVSVLVAFGLAQLLMMARGYSYGGFKISEYFVTSLVGVVVACAAVVLAKRASDRPERKSWHQAGGAVLAILLAVACFQDVRMIKRSWEFANDRQVMPDLVVMGQWMRTHVKDDLIAMGPSPSSFYYGHWVPYVTDMHMVYDWRGGDAAGYLSPYLKLAETHHYADATWMLSIDDIANPRVRQASDIAAFGRVHLSRAVPTLP</sequence>
<evidence type="ECO:0008006" key="4">
    <source>
        <dbReference type="Google" id="ProtNLM"/>
    </source>
</evidence>
<dbReference type="Proteomes" id="UP000663181">
    <property type="component" value="Chromosome"/>
</dbReference>
<feature type="transmembrane region" description="Helical" evidence="1">
    <location>
        <begin position="395"/>
        <end position="413"/>
    </location>
</feature>
<feature type="transmembrane region" description="Helical" evidence="1">
    <location>
        <begin position="251"/>
        <end position="269"/>
    </location>
</feature>
<feature type="transmembrane region" description="Helical" evidence="1">
    <location>
        <begin position="458"/>
        <end position="475"/>
    </location>
</feature>
<dbReference type="EMBL" id="CP064030">
    <property type="protein sequence ID" value="QRN52530.1"/>
    <property type="molecule type" value="Genomic_DNA"/>
</dbReference>
<keyword evidence="1" id="KW-0812">Transmembrane</keyword>
<evidence type="ECO:0000313" key="2">
    <source>
        <dbReference type="EMBL" id="QRN52530.1"/>
    </source>
</evidence>
<feature type="transmembrane region" description="Helical" evidence="1">
    <location>
        <begin position="365"/>
        <end position="383"/>
    </location>
</feature>